<accession>Q2IQ78</accession>
<dbReference type="RefSeq" id="WP_011420240.1">
    <property type="nucleotide sequence ID" value="NC_007760.1"/>
</dbReference>
<proteinExistence type="predicted"/>
<dbReference type="Gene3D" id="3.30.70.1320">
    <property type="entry name" value="Multidrug efflux transporter AcrB pore domain like"/>
    <property type="match status" value="1"/>
</dbReference>
<gene>
    <name evidence="3" type="ordered locus">Adeh_1183</name>
</gene>
<feature type="transmembrane region" description="Helical" evidence="2">
    <location>
        <begin position="981"/>
        <end position="1007"/>
    </location>
</feature>
<reference evidence="3 4" key="1">
    <citation type="submission" date="2006-01" db="EMBL/GenBank/DDBJ databases">
        <title>Complete sequence of Anaeromyxobacter dehalogenans 2CP-C.</title>
        <authorList>
            <consortium name="US DOE Joint Genome Institute"/>
            <person name="Copeland A."/>
            <person name="Lucas S."/>
            <person name="Lapidus A."/>
            <person name="Barry K."/>
            <person name="Detter J.C."/>
            <person name="Glavina T."/>
            <person name="Hammon N."/>
            <person name="Israni S."/>
            <person name="Pitluck S."/>
            <person name="Brettin T."/>
            <person name="Bruce D."/>
            <person name="Han C."/>
            <person name="Tapia R."/>
            <person name="Gilna P."/>
            <person name="Kiss H."/>
            <person name="Schmutz J."/>
            <person name="Larimer F."/>
            <person name="Land M."/>
            <person name="Kyrpides N."/>
            <person name="Anderson I."/>
            <person name="Sanford R.A."/>
            <person name="Ritalahti K.M."/>
            <person name="Thomas H.S."/>
            <person name="Kirby J.R."/>
            <person name="Zhulin I.B."/>
            <person name="Loeffler F.E."/>
            <person name="Richardson P."/>
        </authorList>
    </citation>
    <scope>NUCLEOTIDE SEQUENCE [LARGE SCALE GENOMIC DNA]</scope>
    <source>
        <strain evidence="3 4">2CP-C</strain>
    </source>
</reference>
<feature type="compositionally biased region" description="Basic and acidic residues" evidence="1">
    <location>
        <begin position="1029"/>
        <end position="1038"/>
    </location>
</feature>
<dbReference type="STRING" id="290397.Adeh_1183"/>
<keyword evidence="2" id="KW-0472">Membrane</keyword>
<dbReference type="OrthoDB" id="5298114at2"/>
<feature type="transmembrane region" description="Helical" evidence="2">
    <location>
        <begin position="331"/>
        <end position="351"/>
    </location>
</feature>
<feature type="transmembrane region" description="Helical" evidence="2">
    <location>
        <begin position="460"/>
        <end position="478"/>
    </location>
</feature>
<sequence>MTLSDVAIRRPVFTAMMSVTLVVLGLLGLRRLGTDLYPDVSMPFVTVTTTYPGASPGDVEENVTRPIEDAVSSIAGIDKVFSSSREDVSLVFIEFELSVPLGEAVQNVRDKVGIAQGELPLGARAPVIAQYDVAAQPVLVFSAASGQDPVALREKLDDQVRPRLEQLEGVAAVRIVGGAEPEVSVDLFRDRLRAVGLDPDAVFRRIQGEHLDLPGGKFPAGDGEVGIRVRGEFRDVDALRRMPVTAAQDGSLVRLAEVALVRKGAKEPKTLVRTDGVDAVAVEVVKQAGANSAAVANEVKRLLPELQAELGFRAQVLVDQSVIIEANAHEVWVAIFFGGAMAVLIILLFLLDVRGTVISALALPTSVVGTLFVMYWMGFSLNQLTLLGLSLAIGLLIDDAVVVRESITRRLEAGEPPPVAASRGTQEIALAVMATTFTLVAVFVPVAFMQGITGQFFRQFGLTITVAVLISLFVAFTLDPMLSARFVRAHVPGQERREHPVARRIRAAFDANDRVYARTLDWVLRHRALTFAAAALLFLASLVVAPLLGSEFAPKEDRNQLIVNLEYPPGTSLATASRRSATLEERVRALPGVTAVYATIGYQEDPRQVRWRVNLVDKNARPDGVETYKAWIRGVLAADERLATRAVSDPPMLEGIGDFPPVLMHVTGRDFARLREEAERLVAAMREIPALTDIQLKDSPGKPELQVEVDREEAARLGVPAGAVALQVRLATQGEVAGKLREGRRESEIRVRLAGDDRESRGALDGMWISTPRGPVALAQLARLERSTSPAVIEHQRRERSISVWAQIAPGYDLGGAVQALRAKVGARPLPAGYAYIWDGMQKEQAESQANMGMALLIAVVFIFIVLASQFESFVHPFTIMLSLPLAIVGAVLGLGIAGQTVNLGSLIGIILLMGLVTKNAILLVDGALQHLREGDDPETAVRRSGPRRLRPILMTSGAMILGMLPTALGKGMGSEFRAPMAIAVIGGVITSTMLTLWVVPVVFVWVEKLRRRGRRGPRAVADAPEPPAARDRAAGGA</sequence>
<dbReference type="GO" id="GO:0042910">
    <property type="term" value="F:xenobiotic transmembrane transporter activity"/>
    <property type="evidence" value="ECO:0007669"/>
    <property type="project" value="TreeGrafter"/>
</dbReference>
<dbReference type="HOGENOM" id="CLU_002755_1_2_7"/>
<dbReference type="PRINTS" id="PR00702">
    <property type="entry name" value="ACRIFLAVINRP"/>
</dbReference>
<feature type="transmembrane region" description="Helical" evidence="2">
    <location>
        <begin position="12"/>
        <end position="29"/>
    </location>
</feature>
<dbReference type="Gene3D" id="3.30.2090.10">
    <property type="entry name" value="Multidrug efflux transporter AcrB TolC docking domain, DN and DC subdomains"/>
    <property type="match status" value="2"/>
</dbReference>
<dbReference type="InterPro" id="IPR027463">
    <property type="entry name" value="AcrB_DN_DC_subdom"/>
</dbReference>
<dbReference type="AlphaFoldDB" id="Q2IQ78"/>
<dbReference type="PANTHER" id="PTHR32063:SF0">
    <property type="entry name" value="SWARMING MOTILITY PROTEIN SWRC"/>
    <property type="match status" value="1"/>
</dbReference>
<feature type="transmembrane region" description="Helical" evidence="2">
    <location>
        <begin position="950"/>
        <end position="969"/>
    </location>
</feature>
<feature type="transmembrane region" description="Helical" evidence="2">
    <location>
        <begin position="428"/>
        <end position="448"/>
    </location>
</feature>
<feature type="transmembrane region" description="Helical" evidence="2">
    <location>
        <begin position="358"/>
        <end position="378"/>
    </location>
</feature>
<evidence type="ECO:0000256" key="2">
    <source>
        <dbReference type="SAM" id="Phobius"/>
    </source>
</evidence>
<protein>
    <submittedName>
        <fullName evidence="3">Acriflavin resistance protein</fullName>
    </submittedName>
</protein>
<evidence type="ECO:0000256" key="1">
    <source>
        <dbReference type="SAM" id="MobiDB-lite"/>
    </source>
</evidence>
<dbReference type="PANTHER" id="PTHR32063">
    <property type="match status" value="1"/>
</dbReference>
<dbReference type="SUPFAM" id="SSF82714">
    <property type="entry name" value="Multidrug efflux transporter AcrB TolC docking domain, DN and DC subdomains"/>
    <property type="match status" value="2"/>
</dbReference>
<evidence type="ECO:0000313" key="3">
    <source>
        <dbReference type="EMBL" id="ABC80957.1"/>
    </source>
</evidence>
<dbReference type="Gene3D" id="3.30.70.1440">
    <property type="entry name" value="Multidrug efflux transporter AcrB pore domain"/>
    <property type="match status" value="1"/>
</dbReference>
<dbReference type="EMBL" id="CP000251">
    <property type="protein sequence ID" value="ABC80957.1"/>
    <property type="molecule type" value="Genomic_DNA"/>
</dbReference>
<evidence type="ECO:0000313" key="4">
    <source>
        <dbReference type="Proteomes" id="UP000001935"/>
    </source>
</evidence>
<dbReference type="Pfam" id="PF00873">
    <property type="entry name" value="ACR_tran"/>
    <property type="match status" value="1"/>
</dbReference>
<dbReference type="eggNOG" id="COG0841">
    <property type="taxonomic scope" value="Bacteria"/>
</dbReference>
<feature type="transmembrane region" description="Helical" evidence="2">
    <location>
        <begin position="904"/>
        <end position="929"/>
    </location>
</feature>
<organism evidence="3 4">
    <name type="scientific">Anaeromyxobacter dehalogenans (strain 2CP-C)</name>
    <dbReference type="NCBI Taxonomy" id="290397"/>
    <lineage>
        <taxon>Bacteria</taxon>
        <taxon>Pseudomonadati</taxon>
        <taxon>Myxococcota</taxon>
        <taxon>Myxococcia</taxon>
        <taxon>Myxococcales</taxon>
        <taxon>Cystobacterineae</taxon>
        <taxon>Anaeromyxobacteraceae</taxon>
        <taxon>Anaeromyxobacter</taxon>
    </lineage>
</organism>
<dbReference type="Proteomes" id="UP000001935">
    <property type="component" value="Chromosome"/>
</dbReference>
<feature type="transmembrane region" description="Helical" evidence="2">
    <location>
        <begin position="852"/>
        <end position="871"/>
    </location>
</feature>
<dbReference type="SUPFAM" id="SSF82866">
    <property type="entry name" value="Multidrug efflux transporter AcrB transmembrane domain"/>
    <property type="match status" value="2"/>
</dbReference>
<keyword evidence="2" id="KW-1133">Transmembrane helix</keyword>
<dbReference type="GO" id="GO:0005886">
    <property type="term" value="C:plasma membrane"/>
    <property type="evidence" value="ECO:0007669"/>
    <property type="project" value="TreeGrafter"/>
</dbReference>
<dbReference type="InterPro" id="IPR001036">
    <property type="entry name" value="Acrflvin-R"/>
</dbReference>
<feature type="region of interest" description="Disordered" evidence="1">
    <location>
        <begin position="1016"/>
        <end position="1038"/>
    </location>
</feature>
<feature type="transmembrane region" description="Helical" evidence="2">
    <location>
        <begin position="384"/>
        <end position="403"/>
    </location>
</feature>
<feature type="transmembrane region" description="Helical" evidence="2">
    <location>
        <begin position="528"/>
        <end position="549"/>
    </location>
</feature>
<dbReference type="Gene3D" id="3.30.70.1430">
    <property type="entry name" value="Multidrug efflux transporter AcrB pore domain"/>
    <property type="match status" value="2"/>
</dbReference>
<dbReference type="Gene3D" id="1.20.1640.10">
    <property type="entry name" value="Multidrug efflux transporter AcrB transmembrane domain"/>
    <property type="match status" value="2"/>
</dbReference>
<keyword evidence="2" id="KW-0812">Transmembrane</keyword>
<dbReference type="SUPFAM" id="SSF82693">
    <property type="entry name" value="Multidrug efflux transporter AcrB pore domain, PN1, PN2, PC1 and PC2 subdomains"/>
    <property type="match status" value="3"/>
</dbReference>
<feature type="transmembrane region" description="Helical" evidence="2">
    <location>
        <begin position="878"/>
        <end position="898"/>
    </location>
</feature>
<dbReference type="KEGG" id="ade:Adeh_1183"/>
<name>Q2IQ78_ANADE</name>